<keyword evidence="4" id="KW-0812">Transmembrane</keyword>
<feature type="transmembrane region" description="Helical" evidence="4">
    <location>
        <begin position="286"/>
        <end position="305"/>
    </location>
</feature>
<feature type="domain" description="Major facilitator superfamily (MFS) profile" evidence="5">
    <location>
        <begin position="52"/>
        <end position="431"/>
    </location>
</feature>
<dbReference type="GO" id="GO:0016020">
    <property type="term" value="C:membrane"/>
    <property type="evidence" value="ECO:0007669"/>
    <property type="project" value="UniProtKB-SubCell"/>
</dbReference>
<comment type="subcellular location">
    <subcellularLocation>
        <location evidence="1">Membrane</location>
        <topology evidence="1">Multi-pass membrane protein</topology>
    </subcellularLocation>
</comment>
<comment type="similarity">
    <text evidence="2">Belongs to the major facilitator superfamily. Monocarboxylate porter (TC 2.A.1.13) family.</text>
</comment>
<feature type="transmembrane region" description="Helical" evidence="4">
    <location>
        <begin position="252"/>
        <end position="274"/>
    </location>
</feature>
<dbReference type="AlphaFoldDB" id="A0A175W786"/>
<evidence type="ECO:0000256" key="2">
    <source>
        <dbReference type="ARBA" id="ARBA00006727"/>
    </source>
</evidence>
<evidence type="ECO:0000256" key="3">
    <source>
        <dbReference type="SAM" id="MobiDB-lite"/>
    </source>
</evidence>
<keyword evidence="4" id="KW-1133">Transmembrane helix</keyword>
<feature type="transmembrane region" description="Helical" evidence="4">
    <location>
        <begin position="400"/>
        <end position="424"/>
    </location>
</feature>
<keyword evidence="7" id="KW-1185">Reference proteome</keyword>
<feature type="transmembrane region" description="Helical" evidence="4">
    <location>
        <begin position="150"/>
        <end position="171"/>
    </location>
</feature>
<evidence type="ECO:0000256" key="4">
    <source>
        <dbReference type="SAM" id="Phobius"/>
    </source>
</evidence>
<dbReference type="PROSITE" id="PS50850">
    <property type="entry name" value="MFS"/>
    <property type="match status" value="1"/>
</dbReference>
<dbReference type="PANTHER" id="PTHR11360:SF319">
    <property type="entry name" value="MAJOR FACILITATOR SUPERFAMILY (MFS) PROFILE DOMAIN-CONTAINING PROTEIN"/>
    <property type="match status" value="1"/>
</dbReference>
<gene>
    <name evidence="6" type="ORF">MMYC01_205226</name>
</gene>
<evidence type="ECO:0000259" key="5">
    <source>
        <dbReference type="PROSITE" id="PS50850"/>
    </source>
</evidence>
<name>A0A175W786_9PEZI</name>
<feature type="transmembrane region" description="Helical" evidence="4">
    <location>
        <begin position="317"/>
        <end position="336"/>
    </location>
</feature>
<dbReference type="Gene3D" id="1.20.1250.20">
    <property type="entry name" value="MFS general substrate transporter like domains"/>
    <property type="match status" value="2"/>
</dbReference>
<reference evidence="6 7" key="1">
    <citation type="journal article" date="2016" name="Genome Announc.">
        <title>Genome Sequence of Madurella mycetomatis mm55, Isolated from a Human Mycetoma Case in Sudan.</title>
        <authorList>
            <person name="Smit S."/>
            <person name="Derks M.F."/>
            <person name="Bervoets S."/>
            <person name="Fahal A."/>
            <person name="van Leeuwen W."/>
            <person name="van Belkum A."/>
            <person name="van de Sande W.W."/>
        </authorList>
    </citation>
    <scope>NUCLEOTIDE SEQUENCE [LARGE SCALE GENOMIC DNA]</scope>
    <source>
        <strain evidence="7">mm55</strain>
    </source>
</reference>
<dbReference type="InterPro" id="IPR036259">
    <property type="entry name" value="MFS_trans_sf"/>
</dbReference>
<feature type="region of interest" description="Disordered" evidence="3">
    <location>
        <begin position="1"/>
        <end position="40"/>
    </location>
</feature>
<dbReference type="InterPro" id="IPR020846">
    <property type="entry name" value="MFS_dom"/>
</dbReference>
<feature type="transmembrane region" description="Helical" evidence="4">
    <location>
        <begin position="375"/>
        <end position="394"/>
    </location>
</feature>
<evidence type="ECO:0000313" key="7">
    <source>
        <dbReference type="Proteomes" id="UP000078237"/>
    </source>
</evidence>
<evidence type="ECO:0000313" key="6">
    <source>
        <dbReference type="EMBL" id="KXX79487.1"/>
    </source>
</evidence>
<organism evidence="6 7">
    <name type="scientific">Madurella mycetomatis</name>
    <dbReference type="NCBI Taxonomy" id="100816"/>
    <lineage>
        <taxon>Eukaryota</taxon>
        <taxon>Fungi</taxon>
        <taxon>Dikarya</taxon>
        <taxon>Ascomycota</taxon>
        <taxon>Pezizomycotina</taxon>
        <taxon>Sordariomycetes</taxon>
        <taxon>Sordariomycetidae</taxon>
        <taxon>Sordariales</taxon>
        <taxon>Sordariales incertae sedis</taxon>
        <taxon>Madurella</taxon>
    </lineage>
</organism>
<feature type="transmembrane region" description="Helical" evidence="4">
    <location>
        <begin position="210"/>
        <end position="231"/>
    </location>
</feature>
<dbReference type="EMBL" id="LCTW02000085">
    <property type="protein sequence ID" value="KXX79487.1"/>
    <property type="molecule type" value="Genomic_DNA"/>
</dbReference>
<accession>A0A175W786</accession>
<dbReference type="Pfam" id="PF07690">
    <property type="entry name" value="MFS_1"/>
    <property type="match status" value="1"/>
</dbReference>
<dbReference type="PANTHER" id="PTHR11360">
    <property type="entry name" value="MONOCARBOXYLATE TRANSPORTER"/>
    <property type="match status" value="1"/>
</dbReference>
<feature type="transmembrane region" description="Helical" evidence="4">
    <location>
        <begin position="50"/>
        <end position="71"/>
    </location>
</feature>
<dbReference type="Proteomes" id="UP000078237">
    <property type="component" value="Unassembled WGS sequence"/>
</dbReference>
<feature type="transmembrane region" description="Helical" evidence="4">
    <location>
        <begin position="342"/>
        <end position="363"/>
    </location>
</feature>
<keyword evidence="4" id="KW-0472">Membrane</keyword>
<dbReference type="OrthoDB" id="5667at2759"/>
<protein>
    <submittedName>
        <fullName evidence="6">Riboflavin transporter MCH5</fullName>
    </submittedName>
</protein>
<dbReference type="VEuPathDB" id="FungiDB:MMYC01_205226"/>
<dbReference type="GO" id="GO:0022857">
    <property type="term" value="F:transmembrane transporter activity"/>
    <property type="evidence" value="ECO:0007669"/>
    <property type="project" value="InterPro"/>
</dbReference>
<dbReference type="SUPFAM" id="SSF103473">
    <property type="entry name" value="MFS general substrate transporter"/>
    <property type="match status" value="1"/>
</dbReference>
<feature type="transmembrane region" description="Helical" evidence="4">
    <location>
        <begin position="125"/>
        <end position="144"/>
    </location>
</feature>
<dbReference type="CDD" id="cd17352">
    <property type="entry name" value="MFS_MCT_SLC16"/>
    <property type="match status" value="1"/>
</dbReference>
<dbReference type="InterPro" id="IPR050327">
    <property type="entry name" value="Proton-linked_MCT"/>
</dbReference>
<comment type="caution">
    <text evidence="6">The sequence shown here is derived from an EMBL/GenBank/DDBJ whole genome shotgun (WGS) entry which is preliminary data.</text>
</comment>
<proteinExistence type="inferred from homology"/>
<feature type="transmembrane region" description="Helical" evidence="4">
    <location>
        <begin position="91"/>
        <end position="113"/>
    </location>
</feature>
<sequence>MPAPSSQKPFPSETDEKAPQPSAAAYPGPAEPEADNTKTFSPAPDGGLRAWLAVAGAASIFFSCLGFLNSFGVFQEYYMANQLRDSTPDAVAWIGSLAAFIQFAAGAIAGPLFDRYGVWVVRPGAVLYVLSVMLISICTAYWHFMLVQGVVAGIAMAMLQLPAIAAVSQYFDKRRAAALGVVISGSSIGGIVFPIALSKMLNDSSLGFGWSVRIMGFVVAPLLALSCFTVTARLPPRETDFFIGSAFKRPRYLLLIFSLFCVMAGMFTPLFFLPSYAVTRGVDTTLASYLLAIVNGASTFGRIVPGILADKYGRLNVFGLGALATGVVVLCLNSAVSEAGLIVYSVAFGFTSGTIVSGVSAAISTCTDDPRELGTYMGMGMAIGSIASLIGPPVNGVLVASYGGFLQASIFSGVMCFAGGITVLGTKAITPQGLFGRA</sequence>
<evidence type="ECO:0000256" key="1">
    <source>
        <dbReference type="ARBA" id="ARBA00004141"/>
    </source>
</evidence>
<dbReference type="InterPro" id="IPR011701">
    <property type="entry name" value="MFS"/>
</dbReference>
<feature type="transmembrane region" description="Helical" evidence="4">
    <location>
        <begin position="178"/>
        <end position="198"/>
    </location>
</feature>